<dbReference type="SMART" id="SM00638">
    <property type="entry name" value="LPD_N"/>
    <property type="match status" value="1"/>
</dbReference>
<reference evidence="7 8" key="1">
    <citation type="journal article" date="2024" name="BMC Genomics">
        <title>De novo assembly and annotation of Popillia japonica's genome with initial clues to its potential as an invasive pest.</title>
        <authorList>
            <person name="Cucini C."/>
            <person name="Boschi S."/>
            <person name="Funari R."/>
            <person name="Cardaioli E."/>
            <person name="Iannotti N."/>
            <person name="Marturano G."/>
            <person name="Paoli F."/>
            <person name="Bruttini M."/>
            <person name="Carapelli A."/>
            <person name="Frati F."/>
            <person name="Nardi F."/>
        </authorList>
    </citation>
    <scope>NUCLEOTIDE SEQUENCE [LARGE SCALE GENOMIC DNA]</scope>
    <source>
        <strain evidence="7">DMR45628</strain>
    </source>
</reference>
<evidence type="ECO:0000256" key="1">
    <source>
        <dbReference type="ARBA" id="ARBA00022729"/>
    </source>
</evidence>
<dbReference type="PANTHER" id="PTHR23345">
    <property type="entry name" value="VITELLOGENIN-RELATED"/>
    <property type="match status" value="1"/>
</dbReference>
<dbReference type="Gene3D" id="2.20.80.10">
    <property type="entry name" value="Lipovitellin-phosvitin complex, chain A, domain 4"/>
    <property type="match status" value="1"/>
</dbReference>
<dbReference type="PANTHER" id="PTHR23345:SF36">
    <property type="entry name" value="APOLIPOPHORINS"/>
    <property type="match status" value="1"/>
</dbReference>
<dbReference type="Gene3D" id="2.20.50.20">
    <property type="entry name" value="Lipovitellin. Chain A, domain 3"/>
    <property type="match status" value="1"/>
</dbReference>
<gene>
    <name evidence="7" type="ORF">QE152_g3575</name>
</gene>
<dbReference type="Pfam" id="PF09172">
    <property type="entry name" value="Vit_open_b-sht"/>
    <property type="match status" value="1"/>
</dbReference>
<sequence>MAALPQVGLALLLVVTLAAGEEKCRTGCHGVTPNVFKFAEGTTYKYDLDGKVDLTLSSAEGQHSTTKLKATVLLTQQGQCNQVLRLQNVQVLNPESKKYTNIEDIEKPIVLNFHDGHVEDIICTQPSDSQNSLNIKISSARNHQIRKTPSISRGRLRLCSRLPRIITATTKTQGDTHVITKTRNLNKCAHRESLRQDFMTTTFDPNSEIKSNPFLQGEYRAELKLKNGIPQVITVDEDYLYVPFSNGDKGAKANVHTQLKYVGTAKDNAKVQCTVPRSILFEDPHPVSADKSCVGPILKSIKETANAITVNVKEDTASRFNYLRKLMRSATKKDLTAVYSQVRAGAGFTSKDVGIRVFLDALFRTRTGEAVEVAIEIYKSNGLSQIDSKIFFASLNFVEHVTEGALSAAANLISASPVPREGYLGIGSPVPREGYLGIGALARKYCRQHSCDNVKALNNLLSALQSKLVSRPTNRDSENNVLSVLKAVRNAGHVSNPLAGKVIEIAQDKQAPARLRVGALEAYLAAPCNDRYRDSAIAILKDVQLDAEIRVKAYLALAECPNGKVATAVKNLIDNEPSIQVGGFIVSHLATLRSSTNRDKLQAKAQLGGIKTTKRYPLDFRQYSFNGEYSTYSSLGFAESIEGNIIYSQSSFLPRSISANLTVEWFGNNINVLEVNARQENLDALLASYFGPNGEFTSERTEETIKSGSAKVAGVADKIGTKLRSYNKHKREVSKAQLENFSKQLTDKQNPLNKDLDLDLSIRLFGAELVFYSLYEDIKEYDVDHVVQSVVDAIDETETTFDNFDRSFTGNAMFLDSERSFTGNAMFLDSEVSYPTSTGFPIRLGVEGTASTHVKASSYLPDTDDFKFSLIPSISAEVKAQFIVDAAVFESGLTVVGNLYSSVGGAVEASYSLDSFDYKFLLPLDKQELLTVTHNILFETREPCGAVTKSPLKFIQGKDFSICLDQLKSYVGLTFCADLNQPDVGEASANVLPYPFNGNSKLSVTILKDDFGFIRVHEKTLPGNLLPGVQGAVELVDTKNAVKTTFKYDVQLSHPSITFELQSPEIKGVFDTRLEFTQNDMYGLVRLASNDLEYYAKVGLKKTLAPGKRIFTPIMEYKAGQPPAQPLPYHVTGQLIEVNTAEGSKFTFDNVKLVSPDREPIGVLGSVNVLRNEVLVDITLDEGQHRGNLKGKVLSDKSTVSVNAQFTNSHNPNVNFDLKYTLKFNDIVNMEHNLQFKFNDIVNMEHNLQFIYGSDLSNKNQVIKFLSGISYANKGDDSEFETKFLLIYPGFGLDDKFNLKLKKKYLDLGLQFGYDKIKVGTEIEVELDKKNNGEIKSKEVVGHKSKIHHKIAVNGYSIDVKGDVKYFVEQLRGDIGHDLVIKITSKPDIKVKTELKYTQHDIDTYAKITYGPDVIVDGFLKGSKVGNVNGNLKANIPGHLVANGNVKANKGKGSGSLLVNLQQFQRKIKTDVEFAVTEVHYKLDATLYTNFEKDNSKKYRLVTDNEYNPRTSLDSKNILEILDEKTVFNIKVSAKGDITNMEENLDTELILPNEQYYAAKFHRNHKKTGSVINGQSYLSLEQRSNKNAAGKTLTLKEVGKNVDINDRTFELTYSVGLDDGAGNTLNGELGLKKSRVDGEGHLDYSGKLYGSVLSETLQANIISKYKGTKADYKFSSSYGKGATLNIKGKHDIQTLESRQPSSLELAVDVLTPNSVIKVIKYNIQGSAVLPTVDHEDTDVKLSTSLFIDDDGKEQGATVDFKYDGACTHKKHQGSSTQSFTVQNQDPFVVTTDYKYDDTKFSGDVSLKYSKDKEVKLYGQLEVPNNETLKFDLQLETPIEKARKVRLDGFISESKVFFKSEAALTVDDLKYVEKVNIDIGSAQPLYDIELIYPTGKVDKLYAKLLRNDDNGFAFEEKIILHMYDFTLDTAGDVKFNNFEDFTIKLSADSPKLNINKISQANTQIIDGSTTYKYHKEEGKIIIDGSGTLTVNNEKKSGNFKVLYRDLDLKRDKEKGLQLTINSVVGNKAFDIEFIQTDTHFKYLTSYCIEKKDCAHVEVEAKKVSNDVDTVVVNVDLRPLGVSHEFGLKSDMNSKLLKHTLDVHLVSNEFKYQYNVLILPTKSHFTLTTPKRIVSLESEVIPSKNKGPTKGSIVLYTNKKLKPQDKTELQFQIDSARNYVNFNAKLTAPPLHKPLTVTSKYNEGKGDAYSYELVLDILPNSDKKIIVGGATSIEQKDDSITTTEKYLLDLQPINYKLTEESRSFVNYKTYETDLDYVLVETYRNKPIKTGYSFKFNKDSFQTELMLYNKVIFGMSSTAKFSKEYSVIDSQCTIIGCAPLSSRLELKNGNAVRYVLHKTASPQTKLELNSGLILGSIADFRVDLHKENKKIDLVHGSIKLDESDFGKSEYAVNTNDIQQHIISPMNDLSQNVAAASTDHFNSVVSEAKKELQAMSEAAQTNRPNFTPIMSYYEAEAKALREELITDQSLKQLTESLGNIVSAVITVTVDLVRTLADTTEKFIVAIHQQSINLVDLLANDIIPKVRELVVAIGKSAISVFESVNELMVGLLQQVTNFFDAHQNEVKQIATALSQLSKDIISFIQKINEELVLMARREISRITYELQSLPLVDEVGTIVKDTLTNKTYSDEALTVLLAQAEALKETVKLEKFNRFIDLLVSYAEKKLNKVQCDDSKEVSAIVTAGIQAAQEVFEAFIPLYVDDLDVTIFDIPIPSKLFKTLPDLIETQVSLVNRILNRDIPTLAQLYSWTTLNPEQFIPPFRKYAIIAQGQHIFTFDGKHLTFPGKCPYLLAKDVVNNEFSIDVVNNEFSIVGVYANGALSELTFVDKADTITLKKSGAATLNGATTEFPVRGSKTEAFRTYHEVHLKSTSGVNIYCQPDLSLCMFSVSGYYHGQLKGILGNANAEPFDDYTTAKGAITTSESDFGNSYKIGNCAAVKTVDHHTHQHAESCTKLFTEISELSLCYPFVNPSNFRQACDHGVAAGVANTEAAIAAAYVLACKSKYIPIFLPSKYVKCENCETPRELYDMYSVKLPQKAADIVFAIDVNEDNEAVYKELIQVLGISLIKDLGEKGIKDIEYHVLTFGGNHPEWPSHITSNGGKMTFKGKMPNLKFSKPVDEDDLDFGHETINFIISLVDNYLKQLALALGFDSQSHAYLEAIDYPFRTEAAKAIIAVSSAPCEKTESYILHLVQKLRAALVQQPTVHLNLITPLSSECSFKVKDDKTTKNVVGFNSHGVFTFADAKKKTVGNPDLLKDLSYDDFCSEYTVMAGGNVFVLDNFGKNKKQFAAITSNIIADSLVSTEQDLDCACMRDGLLTAKNVCMLIRSKEKPSSKKLLKG</sequence>
<evidence type="ECO:0000313" key="8">
    <source>
        <dbReference type="Proteomes" id="UP001458880"/>
    </source>
</evidence>
<dbReference type="Pfam" id="PF00094">
    <property type="entry name" value="VWD"/>
    <property type="match status" value="1"/>
</dbReference>
<evidence type="ECO:0000256" key="3">
    <source>
        <dbReference type="PROSITE-ProRule" id="PRU00557"/>
    </source>
</evidence>
<keyword evidence="2" id="KW-0325">Glycoprotein</keyword>
<feature type="domain" description="Vitellogenin" evidence="5">
    <location>
        <begin position="38"/>
        <end position="657"/>
    </location>
</feature>
<keyword evidence="1 4" id="KW-0732">Signal</keyword>
<dbReference type="SUPFAM" id="SSF56968">
    <property type="entry name" value="Lipovitellin-phosvitin complex, beta-sheet shell regions"/>
    <property type="match status" value="2"/>
</dbReference>
<dbReference type="SUPFAM" id="SSF48431">
    <property type="entry name" value="Lipovitellin-phosvitin complex, superhelical domain"/>
    <property type="match status" value="1"/>
</dbReference>
<dbReference type="InterPro" id="IPR050733">
    <property type="entry name" value="Vitellogenin/Apolipophorin"/>
</dbReference>
<dbReference type="InterPro" id="IPR001747">
    <property type="entry name" value="Vitellogenin_N"/>
</dbReference>
<comment type="caution">
    <text evidence="7">The sequence shown here is derived from an EMBL/GenBank/DDBJ whole genome shotgun (WGS) entry which is preliminary data.</text>
</comment>
<dbReference type="SMART" id="SM01169">
    <property type="entry name" value="DUF1943"/>
    <property type="match status" value="1"/>
</dbReference>
<dbReference type="InterPro" id="IPR015819">
    <property type="entry name" value="Lipid_transp_b-sht_shell"/>
</dbReference>
<feature type="signal peptide" evidence="4">
    <location>
        <begin position="1"/>
        <end position="20"/>
    </location>
</feature>
<evidence type="ECO:0000256" key="4">
    <source>
        <dbReference type="SAM" id="SignalP"/>
    </source>
</evidence>
<proteinExistence type="predicted"/>
<comment type="caution">
    <text evidence="3">Lacks conserved residue(s) required for the propagation of feature annotation.</text>
</comment>
<dbReference type="PROSITE" id="PS51211">
    <property type="entry name" value="VITELLOGENIN"/>
    <property type="match status" value="1"/>
</dbReference>
<dbReference type="Proteomes" id="UP001458880">
    <property type="component" value="Unassembled WGS sequence"/>
</dbReference>
<dbReference type="InterPro" id="IPR015817">
    <property type="entry name" value="Vitellinogen_open_b-sht_sub1"/>
</dbReference>
<accession>A0AAW1MZV2</accession>
<dbReference type="Pfam" id="PF01347">
    <property type="entry name" value="Vitellogenin_N"/>
    <property type="match status" value="1"/>
</dbReference>
<dbReference type="InterPro" id="IPR015816">
    <property type="entry name" value="Vitellinogen_b-sht_N"/>
</dbReference>
<dbReference type="PROSITE" id="PS51233">
    <property type="entry name" value="VWFD"/>
    <property type="match status" value="1"/>
</dbReference>
<evidence type="ECO:0000256" key="2">
    <source>
        <dbReference type="ARBA" id="ARBA00023180"/>
    </source>
</evidence>
<feature type="domain" description="VWFD" evidence="6">
    <location>
        <begin position="2778"/>
        <end position="2952"/>
    </location>
</feature>
<dbReference type="GO" id="GO:0005319">
    <property type="term" value="F:lipid transporter activity"/>
    <property type="evidence" value="ECO:0007669"/>
    <property type="project" value="InterPro"/>
</dbReference>
<dbReference type="Gene3D" id="2.30.230.10">
    <property type="entry name" value="Lipovitellin, beta-sheet shell regions, chain A"/>
    <property type="match status" value="1"/>
</dbReference>
<organism evidence="7 8">
    <name type="scientific">Popillia japonica</name>
    <name type="common">Japanese beetle</name>
    <dbReference type="NCBI Taxonomy" id="7064"/>
    <lineage>
        <taxon>Eukaryota</taxon>
        <taxon>Metazoa</taxon>
        <taxon>Ecdysozoa</taxon>
        <taxon>Arthropoda</taxon>
        <taxon>Hexapoda</taxon>
        <taxon>Insecta</taxon>
        <taxon>Pterygota</taxon>
        <taxon>Neoptera</taxon>
        <taxon>Endopterygota</taxon>
        <taxon>Coleoptera</taxon>
        <taxon>Polyphaga</taxon>
        <taxon>Scarabaeiformia</taxon>
        <taxon>Scarabaeidae</taxon>
        <taxon>Rutelinae</taxon>
        <taxon>Popillia</taxon>
    </lineage>
</organism>
<dbReference type="InterPro" id="IPR015255">
    <property type="entry name" value="Vitellinogen_open_b-sht"/>
</dbReference>
<dbReference type="InterPro" id="IPR001846">
    <property type="entry name" value="VWF_type-D"/>
</dbReference>
<feature type="chain" id="PRO_5043373923" evidence="4">
    <location>
        <begin position="21"/>
        <end position="3354"/>
    </location>
</feature>
<keyword evidence="8" id="KW-1185">Reference proteome</keyword>
<dbReference type="EMBL" id="JASPKY010000015">
    <property type="protein sequence ID" value="KAK9753145.1"/>
    <property type="molecule type" value="Genomic_DNA"/>
</dbReference>
<dbReference type="SMART" id="SM00216">
    <property type="entry name" value="VWD"/>
    <property type="match status" value="1"/>
</dbReference>
<evidence type="ECO:0000259" key="5">
    <source>
        <dbReference type="PROSITE" id="PS51211"/>
    </source>
</evidence>
<evidence type="ECO:0000259" key="6">
    <source>
        <dbReference type="PROSITE" id="PS51233"/>
    </source>
</evidence>
<dbReference type="Gene3D" id="1.25.10.20">
    <property type="entry name" value="Vitellinogen, superhelical"/>
    <property type="match status" value="1"/>
</dbReference>
<dbReference type="InterPro" id="IPR011030">
    <property type="entry name" value="Lipovitellin_superhlx_dom"/>
</dbReference>
<name>A0AAW1MZV2_POPJA</name>
<protein>
    <submittedName>
        <fullName evidence="7">Vitellinogen, open beta-sheet</fullName>
    </submittedName>
</protein>
<evidence type="ECO:0000313" key="7">
    <source>
        <dbReference type="EMBL" id="KAK9753145.1"/>
    </source>
</evidence>